<evidence type="ECO:0000256" key="8">
    <source>
        <dbReference type="ARBA" id="ARBA00022840"/>
    </source>
</evidence>
<feature type="binding site" evidence="12">
    <location>
        <position position="251"/>
    </location>
    <ligand>
        <name>substrate</name>
    </ligand>
</feature>
<evidence type="ECO:0000256" key="11">
    <source>
        <dbReference type="ARBA" id="ARBA00023277"/>
    </source>
</evidence>
<feature type="binding site" evidence="12">
    <location>
        <position position="247"/>
    </location>
    <ligand>
        <name>K(+)</name>
        <dbReference type="ChEBI" id="CHEBI:29103"/>
    </ligand>
</feature>
<evidence type="ECO:0000313" key="15">
    <source>
        <dbReference type="Proteomes" id="UP000533533"/>
    </source>
</evidence>
<feature type="active site" description="Proton acceptor" evidence="12">
    <location>
        <position position="251"/>
    </location>
</feature>
<keyword evidence="12" id="KW-0963">Cytoplasm</keyword>
<feature type="binding site" evidence="12">
    <location>
        <position position="282"/>
    </location>
    <ligand>
        <name>K(+)</name>
        <dbReference type="ChEBI" id="CHEBI:29103"/>
    </ligand>
</feature>
<gene>
    <name evidence="12" type="primary">rbsK</name>
    <name evidence="14" type="ORF">FHX59_002132</name>
</gene>
<feature type="binding site" evidence="12">
    <location>
        <position position="273"/>
    </location>
    <ligand>
        <name>ATP</name>
        <dbReference type="ChEBI" id="CHEBI:30616"/>
    </ligand>
</feature>
<dbReference type="CDD" id="cd01174">
    <property type="entry name" value="ribokinase"/>
    <property type="match status" value="1"/>
</dbReference>
<dbReference type="RefSeq" id="WP_110383672.1">
    <property type="nucleotide sequence ID" value="NZ_JACHVZ010000005.1"/>
</dbReference>
<proteinExistence type="inferred from homology"/>
<dbReference type="PANTHER" id="PTHR10584:SF166">
    <property type="entry name" value="RIBOKINASE"/>
    <property type="match status" value="1"/>
</dbReference>
<name>A0ABR6FJV4_9BURK</name>
<comment type="caution">
    <text evidence="12">Lacks conserved residue(s) required for the propagation of feature annotation.</text>
</comment>
<dbReference type="InterPro" id="IPR029056">
    <property type="entry name" value="Ribokinase-like"/>
</dbReference>
<dbReference type="InterPro" id="IPR002173">
    <property type="entry name" value="Carboh/pur_kinase_PfkB_CS"/>
</dbReference>
<keyword evidence="5 12" id="KW-0479">Metal-binding</keyword>
<feature type="binding site" evidence="12">
    <location>
        <begin position="214"/>
        <end position="219"/>
    </location>
    <ligand>
        <name>ATP</name>
        <dbReference type="ChEBI" id="CHEBI:30616"/>
    </ligand>
</feature>
<keyword evidence="6 12" id="KW-0547">Nucleotide-binding</keyword>
<keyword evidence="8 12" id="KW-0067">ATP-binding</keyword>
<organism evidence="14 15">
    <name type="scientific">Paraburkholderia silvatlantica</name>
    <dbReference type="NCBI Taxonomy" id="321895"/>
    <lineage>
        <taxon>Bacteria</taxon>
        <taxon>Pseudomonadati</taxon>
        <taxon>Pseudomonadota</taxon>
        <taxon>Betaproteobacteria</taxon>
        <taxon>Burkholderiales</taxon>
        <taxon>Burkholderiaceae</taxon>
        <taxon>Paraburkholderia</taxon>
    </lineage>
</organism>
<keyword evidence="7 12" id="KW-0418">Kinase</keyword>
<dbReference type="InterPro" id="IPR002139">
    <property type="entry name" value="Ribo/fructo_kinase"/>
</dbReference>
<feature type="binding site" evidence="12">
    <location>
        <position position="138"/>
    </location>
    <ligand>
        <name>substrate</name>
    </ligand>
</feature>
<keyword evidence="9 12" id="KW-0460">Magnesium</keyword>
<keyword evidence="10 12" id="KW-0630">Potassium</keyword>
<feature type="binding site" evidence="12">
    <location>
        <begin position="11"/>
        <end position="13"/>
    </location>
    <ligand>
        <name>substrate</name>
    </ligand>
</feature>
<comment type="pathway">
    <text evidence="12">Carbohydrate metabolism; D-ribose degradation; D-ribose 5-phosphate from beta-D-ribopyranose: step 2/2.</text>
</comment>
<comment type="caution">
    <text evidence="14">The sequence shown here is derived from an EMBL/GenBank/DDBJ whole genome shotgun (WGS) entry which is preliminary data.</text>
</comment>
<evidence type="ECO:0000256" key="10">
    <source>
        <dbReference type="ARBA" id="ARBA00022958"/>
    </source>
</evidence>
<keyword evidence="15" id="KW-1185">Reference proteome</keyword>
<dbReference type="EC" id="2.7.1.15" evidence="2 12"/>
<sequence>MARVVVVGSINMDMVVATDTFPRLGETLFGTHFSTHPGGKGANQAVAAARLGAEVTMIGRVGADAFGAEMKATLAREGVDIAHVSTAREATGIASITLSGGDNAIIVVPGANHALSPEDIDRASAAIAQADVVLAQLEVPYATVLHAARRAREHGKPFFLNPAPAIELSGELLELTTLLTPNEHELATALQTPEGAWAEVIARAPVHGPRIAMTHGKDGAYYANPDAGANGALVHEPGFAVEAVDTTGAGDTFNGALAAFWHLGIGKAVRRANAAAALSVTRAGAQGGMPTLAELEAFLNAQARNSQ</sequence>
<feature type="binding site" evidence="12">
    <location>
        <position position="279"/>
    </location>
    <ligand>
        <name>K(+)</name>
        <dbReference type="ChEBI" id="CHEBI:29103"/>
    </ligand>
</feature>
<evidence type="ECO:0000256" key="3">
    <source>
        <dbReference type="ARBA" id="ARBA00016943"/>
    </source>
</evidence>
<evidence type="ECO:0000256" key="9">
    <source>
        <dbReference type="ARBA" id="ARBA00022842"/>
    </source>
</evidence>
<accession>A0ABR6FJV4</accession>
<evidence type="ECO:0000256" key="12">
    <source>
        <dbReference type="HAMAP-Rule" id="MF_01987"/>
    </source>
</evidence>
<dbReference type="EMBL" id="JACHVZ010000005">
    <property type="protein sequence ID" value="MBB2927712.1"/>
    <property type="molecule type" value="Genomic_DNA"/>
</dbReference>
<comment type="subunit">
    <text evidence="12">Homodimer.</text>
</comment>
<comment type="similarity">
    <text evidence="1">Belongs to the carbohydrate kinase pfkB family.</text>
</comment>
<evidence type="ECO:0000256" key="2">
    <source>
        <dbReference type="ARBA" id="ARBA00012035"/>
    </source>
</evidence>
<feature type="binding site" evidence="12">
    <location>
        <position position="182"/>
    </location>
    <ligand>
        <name>ATP</name>
        <dbReference type="ChEBI" id="CHEBI:30616"/>
    </ligand>
</feature>
<dbReference type="Gene3D" id="3.40.1190.20">
    <property type="match status" value="1"/>
</dbReference>
<evidence type="ECO:0000256" key="5">
    <source>
        <dbReference type="ARBA" id="ARBA00022723"/>
    </source>
</evidence>
<reference evidence="14 15" key="1">
    <citation type="submission" date="2020-08" db="EMBL/GenBank/DDBJ databases">
        <title>Genomic Encyclopedia of Type Strains, Phase IV (KMG-V): Genome sequencing to study the core and pangenomes of soil and plant-associated prokaryotes.</title>
        <authorList>
            <person name="Whitman W."/>
        </authorList>
    </citation>
    <scope>NUCLEOTIDE SEQUENCE [LARGE SCALE GENOMIC DNA]</scope>
    <source>
        <strain evidence="14 15">SRMrh-85</strain>
    </source>
</reference>
<evidence type="ECO:0000256" key="7">
    <source>
        <dbReference type="ARBA" id="ARBA00022777"/>
    </source>
</evidence>
<comment type="subcellular location">
    <subcellularLocation>
        <location evidence="12">Cytoplasm</location>
    </subcellularLocation>
</comment>
<comment type="activity regulation">
    <text evidence="12">Activated by a monovalent cation that binds near, but not in, the active site. The most likely occupant of the site in vivo is potassium. Ion binding induces a conformational change that may alter substrate affinity.</text>
</comment>
<feature type="binding site" evidence="12">
    <location>
        <position position="284"/>
    </location>
    <ligand>
        <name>K(+)</name>
        <dbReference type="ChEBI" id="CHEBI:29103"/>
    </ligand>
</feature>
<dbReference type="SUPFAM" id="SSF53613">
    <property type="entry name" value="Ribokinase-like"/>
    <property type="match status" value="1"/>
</dbReference>
<feature type="domain" description="Carbohydrate kinase PfkB" evidence="13">
    <location>
        <begin position="1"/>
        <end position="291"/>
    </location>
</feature>
<dbReference type="HAMAP" id="MF_01987">
    <property type="entry name" value="Ribokinase"/>
    <property type="match status" value="1"/>
</dbReference>
<feature type="binding site" evidence="12">
    <location>
        <begin position="39"/>
        <end position="43"/>
    </location>
    <ligand>
        <name>substrate</name>
    </ligand>
</feature>
<dbReference type="GO" id="GO:0004747">
    <property type="term" value="F:ribokinase activity"/>
    <property type="evidence" value="ECO:0007669"/>
    <property type="project" value="UniProtKB-EC"/>
</dbReference>
<evidence type="ECO:0000256" key="6">
    <source>
        <dbReference type="ARBA" id="ARBA00022741"/>
    </source>
</evidence>
<comment type="cofactor">
    <cofactor evidence="12">
        <name>Mg(2+)</name>
        <dbReference type="ChEBI" id="CHEBI:18420"/>
    </cofactor>
    <text evidence="12">Requires a divalent cation, most likely magnesium in vivo, as an electrophilic catalyst to aid phosphoryl group transfer. It is the chelate of the metal and the nucleotide that is the actual substrate.</text>
</comment>
<comment type="similarity">
    <text evidence="12">Belongs to the carbohydrate kinase PfkB family. Ribokinase subfamily.</text>
</comment>
<keyword evidence="4 12" id="KW-0808">Transferase</keyword>
<dbReference type="PROSITE" id="PS00584">
    <property type="entry name" value="PFKB_KINASES_2"/>
    <property type="match status" value="1"/>
</dbReference>
<dbReference type="Pfam" id="PF00294">
    <property type="entry name" value="PfkB"/>
    <property type="match status" value="1"/>
</dbReference>
<keyword evidence="11 12" id="KW-0119">Carbohydrate metabolism</keyword>
<feature type="binding site" evidence="12">
    <location>
        <position position="245"/>
    </location>
    <ligand>
        <name>K(+)</name>
        <dbReference type="ChEBI" id="CHEBI:29103"/>
    </ligand>
</feature>
<evidence type="ECO:0000256" key="4">
    <source>
        <dbReference type="ARBA" id="ARBA00022679"/>
    </source>
</evidence>
<dbReference type="PRINTS" id="PR00990">
    <property type="entry name" value="RIBOKINASE"/>
</dbReference>
<evidence type="ECO:0000313" key="14">
    <source>
        <dbReference type="EMBL" id="MBB2927712.1"/>
    </source>
</evidence>
<dbReference type="NCBIfam" id="TIGR02152">
    <property type="entry name" value="D_ribokin_bact"/>
    <property type="match status" value="1"/>
</dbReference>
<comment type="function">
    <text evidence="12">Catalyzes the phosphorylation of ribose at O-5 in a reaction requiring ATP and magnesium. The resulting D-ribose-5-phosphate can then be used either for sythesis of nucleotides, histidine, and tryptophan, or as a component of the pentose phosphate pathway.</text>
</comment>
<protein>
    <recommendedName>
        <fullName evidence="3 12">Ribokinase</fullName>
        <shortName evidence="12">RK</shortName>
        <ecNumber evidence="2 12">2.7.1.15</ecNumber>
    </recommendedName>
</protein>
<evidence type="ECO:0000259" key="13">
    <source>
        <dbReference type="Pfam" id="PF00294"/>
    </source>
</evidence>
<feature type="binding site" evidence="12">
    <location>
        <begin position="250"/>
        <end position="251"/>
    </location>
    <ligand>
        <name>ATP</name>
        <dbReference type="ChEBI" id="CHEBI:30616"/>
    </ligand>
</feature>
<dbReference type="InterPro" id="IPR011611">
    <property type="entry name" value="PfkB_dom"/>
</dbReference>
<comment type="catalytic activity">
    <reaction evidence="12">
        <text>D-ribose + ATP = D-ribose 5-phosphate + ADP + H(+)</text>
        <dbReference type="Rhea" id="RHEA:13697"/>
        <dbReference type="ChEBI" id="CHEBI:15378"/>
        <dbReference type="ChEBI" id="CHEBI:30616"/>
        <dbReference type="ChEBI" id="CHEBI:47013"/>
        <dbReference type="ChEBI" id="CHEBI:78346"/>
        <dbReference type="ChEBI" id="CHEBI:456216"/>
        <dbReference type="EC" id="2.7.1.15"/>
    </reaction>
</comment>
<dbReference type="PANTHER" id="PTHR10584">
    <property type="entry name" value="SUGAR KINASE"/>
    <property type="match status" value="1"/>
</dbReference>
<evidence type="ECO:0000256" key="1">
    <source>
        <dbReference type="ARBA" id="ARBA00005380"/>
    </source>
</evidence>
<dbReference type="Proteomes" id="UP000533533">
    <property type="component" value="Unassembled WGS sequence"/>
</dbReference>
<dbReference type="InterPro" id="IPR011877">
    <property type="entry name" value="Ribokinase"/>
</dbReference>